<reference evidence="2" key="1">
    <citation type="journal article" date="2023" name="Front. Plant Sci.">
        <title>Chromosomal-level genome assembly of Melastoma candidum provides insights into trichome evolution.</title>
        <authorList>
            <person name="Zhong Y."/>
            <person name="Wu W."/>
            <person name="Sun C."/>
            <person name="Zou P."/>
            <person name="Liu Y."/>
            <person name="Dai S."/>
            <person name="Zhou R."/>
        </authorList>
    </citation>
    <scope>NUCLEOTIDE SEQUENCE [LARGE SCALE GENOMIC DNA]</scope>
</reference>
<keyword evidence="2" id="KW-1185">Reference proteome</keyword>
<name>A0ACB9QCH4_9MYRT</name>
<accession>A0ACB9QCH4</accession>
<organism evidence="1 2">
    <name type="scientific">Melastoma candidum</name>
    <dbReference type="NCBI Taxonomy" id="119954"/>
    <lineage>
        <taxon>Eukaryota</taxon>
        <taxon>Viridiplantae</taxon>
        <taxon>Streptophyta</taxon>
        <taxon>Embryophyta</taxon>
        <taxon>Tracheophyta</taxon>
        <taxon>Spermatophyta</taxon>
        <taxon>Magnoliopsida</taxon>
        <taxon>eudicotyledons</taxon>
        <taxon>Gunneridae</taxon>
        <taxon>Pentapetalae</taxon>
        <taxon>rosids</taxon>
        <taxon>malvids</taxon>
        <taxon>Myrtales</taxon>
        <taxon>Melastomataceae</taxon>
        <taxon>Melastomatoideae</taxon>
        <taxon>Melastomateae</taxon>
        <taxon>Melastoma</taxon>
    </lineage>
</organism>
<evidence type="ECO:0000313" key="2">
    <source>
        <dbReference type="Proteomes" id="UP001057402"/>
    </source>
</evidence>
<proteinExistence type="predicted"/>
<evidence type="ECO:0000313" key="1">
    <source>
        <dbReference type="EMBL" id="KAI4364035.1"/>
    </source>
</evidence>
<sequence length="155" mass="16333">MAQSKSIAVLVAACLAVSVVLPSALATDISYCDKKASYDVKVSGVDISPYPIARGKDTTFSISATTGTEISGGKLVIDVSYFGWHIHSETHDLCSETSCPVSVGDFVVAHSQVLPGFTPPGSYSLQMRIYDGSNKQLTCIAFGFDIGFIADVADI</sequence>
<gene>
    <name evidence="1" type="ORF">MLD38_020179</name>
</gene>
<dbReference type="Proteomes" id="UP001057402">
    <property type="component" value="Chromosome 6"/>
</dbReference>
<protein>
    <submittedName>
        <fullName evidence="1">Uncharacterized protein</fullName>
    </submittedName>
</protein>
<comment type="caution">
    <text evidence="1">The sequence shown here is derived from an EMBL/GenBank/DDBJ whole genome shotgun (WGS) entry which is preliminary data.</text>
</comment>
<dbReference type="EMBL" id="CM042885">
    <property type="protein sequence ID" value="KAI4364035.1"/>
    <property type="molecule type" value="Genomic_DNA"/>
</dbReference>